<dbReference type="GO" id="GO:0003677">
    <property type="term" value="F:DNA binding"/>
    <property type="evidence" value="ECO:0007669"/>
    <property type="project" value="InterPro"/>
</dbReference>
<dbReference type="KEGG" id="ttf:THTE_3446"/>
<dbReference type="AlphaFoldDB" id="A0A286RJB5"/>
<dbReference type="InterPro" id="IPR010093">
    <property type="entry name" value="SinI_DNA-bd"/>
</dbReference>
<sequence>MKHQCSHQNSLLLTLPEVARLLRVSQRTAWTWAKAGKLPSLRIGRCLRFPRQAVEKWIEQELASQSGRADSAVEGDNSLPDQPQ</sequence>
<dbReference type="InterPro" id="IPR041657">
    <property type="entry name" value="HTH_17"/>
</dbReference>
<name>A0A286RJB5_9BACT</name>
<evidence type="ECO:0000256" key="1">
    <source>
        <dbReference type="SAM" id="MobiDB-lite"/>
    </source>
</evidence>
<feature type="domain" description="Helix-turn-helix" evidence="2">
    <location>
        <begin position="12"/>
        <end position="60"/>
    </location>
</feature>
<dbReference type="Proteomes" id="UP000215086">
    <property type="component" value="Chromosome"/>
</dbReference>
<organism evidence="3 4">
    <name type="scientific">Thermogutta terrifontis</name>
    <dbReference type="NCBI Taxonomy" id="1331910"/>
    <lineage>
        <taxon>Bacteria</taxon>
        <taxon>Pseudomonadati</taxon>
        <taxon>Planctomycetota</taxon>
        <taxon>Planctomycetia</taxon>
        <taxon>Pirellulales</taxon>
        <taxon>Thermoguttaceae</taxon>
        <taxon>Thermogutta</taxon>
    </lineage>
</organism>
<keyword evidence="4" id="KW-1185">Reference proteome</keyword>
<dbReference type="NCBIfam" id="TIGR01764">
    <property type="entry name" value="excise"/>
    <property type="match status" value="1"/>
</dbReference>
<proteinExistence type="predicted"/>
<reference evidence="3 4" key="1">
    <citation type="journal article" name="Front. Microbiol.">
        <title>Sugar Metabolism of the First Thermophilic Planctomycete Thermogutta terrifontis: Comparative Genomic and Transcriptomic Approaches.</title>
        <authorList>
            <person name="Elcheninov A.G."/>
            <person name="Menzel P."/>
            <person name="Gudbergsdottir S.R."/>
            <person name="Slesarev A.I."/>
            <person name="Kadnikov V.V."/>
            <person name="Krogh A."/>
            <person name="Bonch-Osmolovskaya E.A."/>
            <person name="Peng X."/>
            <person name="Kublanov I.V."/>
        </authorList>
    </citation>
    <scope>NUCLEOTIDE SEQUENCE [LARGE SCALE GENOMIC DNA]</scope>
    <source>
        <strain evidence="3 4">R1</strain>
    </source>
</reference>
<evidence type="ECO:0000313" key="3">
    <source>
        <dbReference type="EMBL" id="ASV76048.1"/>
    </source>
</evidence>
<evidence type="ECO:0000313" key="4">
    <source>
        <dbReference type="Proteomes" id="UP000215086"/>
    </source>
</evidence>
<dbReference type="EMBL" id="CP018477">
    <property type="protein sequence ID" value="ASV76048.1"/>
    <property type="molecule type" value="Genomic_DNA"/>
</dbReference>
<dbReference type="RefSeq" id="WP_095415920.1">
    <property type="nucleotide sequence ID" value="NZ_CP018477.1"/>
</dbReference>
<evidence type="ECO:0000259" key="2">
    <source>
        <dbReference type="Pfam" id="PF12728"/>
    </source>
</evidence>
<dbReference type="InterPro" id="IPR009061">
    <property type="entry name" value="DNA-bd_dom_put_sf"/>
</dbReference>
<protein>
    <recommendedName>
        <fullName evidence="2">Helix-turn-helix domain-containing protein</fullName>
    </recommendedName>
</protein>
<feature type="region of interest" description="Disordered" evidence="1">
    <location>
        <begin position="63"/>
        <end position="84"/>
    </location>
</feature>
<dbReference type="Pfam" id="PF12728">
    <property type="entry name" value="HTH_17"/>
    <property type="match status" value="1"/>
</dbReference>
<gene>
    <name evidence="3" type="ORF">THTE_3446</name>
</gene>
<accession>A0A286RJB5</accession>
<dbReference type="OrthoDB" id="291753at2"/>
<dbReference type="InterPro" id="IPR036388">
    <property type="entry name" value="WH-like_DNA-bd_sf"/>
</dbReference>
<dbReference type="SUPFAM" id="SSF46955">
    <property type="entry name" value="Putative DNA-binding domain"/>
    <property type="match status" value="1"/>
</dbReference>
<dbReference type="Gene3D" id="1.10.10.10">
    <property type="entry name" value="Winged helix-like DNA-binding domain superfamily/Winged helix DNA-binding domain"/>
    <property type="match status" value="1"/>
</dbReference>